<accession>A0A7S3F6Q1</accession>
<feature type="region of interest" description="Disordered" evidence="1">
    <location>
        <begin position="1"/>
        <end position="25"/>
    </location>
</feature>
<dbReference type="InterPro" id="IPR023214">
    <property type="entry name" value="HAD_sf"/>
</dbReference>
<dbReference type="InterPro" id="IPR010036">
    <property type="entry name" value="MDP_1_eu_arc"/>
</dbReference>
<feature type="compositionally biased region" description="Basic and acidic residues" evidence="1">
    <location>
        <begin position="344"/>
        <end position="355"/>
    </location>
</feature>
<feature type="region of interest" description="Disordered" evidence="1">
    <location>
        <begin position="302"/>
        <end position="357"/>
    </location>
</feature>
<dbReference type="GO" id="GO:0003993">
    <property type="term" value="F:acid phosphatase activity"/>
    <property type="evidence" value="ECO:0007669"/>
    <property type="project" value="TreeGrafter"/>
</dbReference>
<evidence type="ECO:0000313" key="2">
    <source>
        <dbReference type="EMBL" id="CAE0126480.1"/>
    </source>
</evidence>
<protein>
    <submittedName>
        <fullName evidence="2">Uncharacterized protein</fullName>
    </submittedName>
</protein>
<dbReference type="Gene3D" id="3.40.50.1000">
    <property type="entry name" value="HAD superfamily/HAD-like"/>
    <property type="match status" value="1"/>
</dbReference>
<proteinExistence type="predicted"/>
<name>A0A7S3F6Q1_9EUKA</name>
<dbReference type="AlphaFoldDB" id="A0A7S3F6Q1"/>
<evidence type="ECO:0000256" key="1">
    <source>
        <dbReference type="SAM" id="MobiDB-lite"/>
    </source>
</evidence>
<dbReference type="PANTHER" id="PTHR17901:SF14">
    <property type="entry name" value="MAGNESIUM-DEPENDENT PHOSPHATASE 1"/>
    <property type="match status" value="1"/>
</dbReference>
<dbReference type="EMBL" id="HBHX01047146">
    <property type="protein sequence ID" value="CAE0126480.1"/>
    <property type="molecule type" value="Transcribed_RNA"/>
</dbReference>
<organism evidence="2">
    <name type="scientific">Haptolina ericina</name>
    <dbReference type="NCBI Taxonomy" id="156174"/>
    <lineage>
        <taxon>Eukaryota</taxon>
        <taxon>Haptista</taxon>
        <taxon>Haptophyta</taxon>
        <taxon>Prymnesiophyceae</taxon>
        <taxon>Prymnesiales</taxon>
        <taxon>Prymnesiaceae</taxon>
        <taxon>Haptolina</taxon>
    </lineage>
</organism>
<gene>
    <name evidence="2" type="ORF">HERI1096_LOCUS26112</name>
</gene>
<dbReference type="PANTHER" id="PTHR17901">
    <property type="entry name" value="MAGNESIUM-DEPENDENT PHOSPHATASE 1 MDP1"/>
    <property type="match status" value="1"/>
</dbReference>
<dbReference type="Pfam" id="PF12689">
    <property type="entry name" value="Acid_PPase"/>
    <property type="match status" value="1"/>
</dbReference>
<sequence length="371" mass="40586">MYELRGGGAPFKQDSKEPNNTLTDKAGHTVHMLGDTASVWAECHARQQAGELFVGVASRCDDPAWGHECLKKFLVAPGISMMDVVTEARCEIHGGNTQANLRALQQKTGVPPARTCFFDDQSGNVADVAALGVHSFLTPNGVTRAIFERALKAAGPGVSMSTTGPDAAASLSCLDRDTRPRKRLSFGSVQLWHFAVILDDSKLPHDGLSPLGLGELQSADEFMLEEYELARASTRRGVRHVDDFERRGLLVGYLDQIDERALAALEVVEAANRQIRGQNVTTYERVDEEGQEADSTWDLLRRDDKPTAVKPPYTTADEGASRDGVGGGFHERDEDEEVRRKARALADKAATDSRKAERRRCAGCKRYACIC</sequence>
<reference evidence="2" key="1">
    <citation type="submission" date="2021-01" db="EMBL/GenBank/DDBJ databases">
        <authorList>
            <person name="Corre E."/>
            <person name="Pelletier E."/>
            <person name="Niang G."/>
            <person name="Scheremetjew M."/>
            <person name="Finn R."/>
            <person name="Kale V."/>
            <person name="Holt S."/>
            <person name="Cochrane G."/>
            <person name="Meng A."/>
            <person name="Brown T."/>
            <person name="Cohen L."/>
        </authorList>
    </citation>
    <scope>NUCLEOTIDE SEQUENCE</scope>
    <source>
        <strain evidence="2">CCMP281</strain>
    </source>
</reference>